<dbReference type="Proteomes" id="UP000248817">
    <property type="component" value="Unassembled WGS sequence"/>
</dbReference>
<feature type="compositionally biased region" description="Low complexity" evidence="16">
    <location>
        <begin position="7"/>
        <end position="25"/>
    </location>
</feature>
<evidence type="ECO:0000256" key="2">
    <source>
        <dbReference type="ARBA" id="ARBA00004496"/>
    </source>
</evidence>
<evidence type="ECO:0000256" key="1">
    <source>
        <dbReference type="ARBA" id="ARBA00004123"/>
    </source>
</evidence>
<accession>A0A2V5IKN5</accession>
<keyword evidence="5" id="KW-0539">Nucleus</keyword>
<evidence type="ECO:0000313" key="19">
    <source>
        <dbReference type="Proteomes" id="UP000248817"/>
    </source>
</evidence>
<sequence length="243" mass="26716">MNPNPTPALSSTATTTAAAAAAAAPAPAPPPPTTTTTTTTTTTNTHPPLRYVRYDGAREDEYVPAMRQLISKDLSEPYSIYVYRYFLYQWGDLCFMAMDDSQQQRMVGVVVSKLEPHRGGPLRGYIAMLAVKEEYRGRGIATKLARMAIDAMIERDADEIVLETEITNTAAIKLYERLGFLRSKRLHRYYLNGNSAYRLVLYLKEGVGSMRTTLDPYGAAEMTGALAAPEPALLHENGSGGGW</sequence>
<comment type="catalytic activity">
    <reaction evidence="10">
        <text>N-terminal L-methionyl-L-tyrosyl-[protein] + acetyl-CoA = N-terminal N(alpha)-acetyl-L-methionyl-L-tyrosyl-[protein] + CoA + H(+)</text>
        <dbReference type="Rhea" id="RHEA:50532"/>
        <dbReference type="Rhea" id="RHEA-COMP:12717"/>
        <dbReference type="Rhea" id="RHEA-COMP:12718"/>
        <dbReference type="ChEBI" id="CHEBI:15378"/>
        <dbReference type="ChEBI" id="CHEBI:57287"/>
        <dbReference type="ChEBI" id="CHEBI:57288"/>
        <dbReference type="ChEBI" id="CHEBI:133384"/>
        <dbReference type="ChEBI" id="CHEBI:133385"/>
        <dbReference type="EC" id="2.3.1.256"/>
    </reaction>
</comment>
<evidence type="ECO:0000256" key="9">
    <source>
        <dbReference type="ARBA" id="ARBA00051225"/>
    </source>
</evidence>
<dbReference type="EMBL" id="KZ825475">
    <property type="protein sequence ID" value="PYI34623.1"/>
    <property type="molecule type" value="Genomic_DNA"/>
</dbReference>
<dbReference type="PANTHER" id="PTHR45896:SF1">
    <property type="entry name" value="N-ALPHA-ACETYLTRANSFERASE 30"/>
    <property type="match status" value="1"/>
</dbReference>
<dbReference type="InterPro" id="IPR000182">
    <property type="entry name" value="GNAT_dom"/>
</dbReference>
<organism evidence="18 19">
    <name type="scientific">Aspergillus indologenus CBS 114.80</name>
    <dbReference type="NCBI Taxonomy" id="1450541"/>
    <lineage>
        <taxon>Eukaryota</taxon>
        <taxon>Fungi</taxon>
        <taxon>Dikarya</taxon>
        <taxon>Ascomycota</taxon>
        <taxon>Pezizomycotina</taxon>
        <taxon>Eurotiomycetes</taxon>
        <taxon>Eurotiomycetidae</taxon>
        <taxon>Eurotiales</taxon>
        <taxon>Aspergillaceae</taxon>
        <taxon>Aspergillus</taxon>
        <taxon>Aspergillus subgen. Circumdati</taxon>
    </lineage>
</organism>
<dbReference type="GO" id="GO:0005634">
    <property type="term" value="C:nucleus"/>
    <property type="evidence" value="ECO:0007669"/>
    <property type="project" value="UniProtKB-SubCell"/>
</dbReference>
<name>A0A2V5IKN5_9EURO</name>
<keyword evidence="19" id="KW-1185">Reference proteome</keyword>
<dbReference type="EC" id="2.3.1.256" evidence="13"/>
<comment type="subcellular location">
    <subcellularLocation>
        <location evidence="2">Cytoplasm</location>
    </subcellularLocation>
    <subcellularLocation>
        <location evidence="1">Nucleus</location>
    </subcellularLocation>
</comment>
<evidence type="ECO:0000256" key="7">
    <source>
        <dbReference type="ARBA" id="ARBA00024025"/>
    </source>
</evidence>
<evidence type="ECO:0000313" key="18">
    <source>
        <dbReference type="EMBL" id="PYI34623.1"/>
    </source>
</evidence>
<dbReference type="PROSITE" id="PS51186">
    <property type="entry name" value="GNAT"/>
    <property type="match status" value="1"/>
</dbReference>
<dbReference type="InterPro" id="IPR044542">
    <property type="entry name" value="NAA30-like"/>
</dbReference>
<evidence type="ECO:0000256" key="16">
    <source>
        <dbReference type="SAM" id="MobiDB-lite"/>
    </source>
</evidence>
<evidence type="ECO:0000256" key="12">
    <source>
        <dbReference type="ARBA" id="ARBA00052477"/>
    </source>
</evidence>
<keyword evidence="3" id="KW-0963">Cytoplasm</keyword>
<comment type="catalytic activity">
    <reaction evidence="8">
        <text>N-terminal L-methionyl-L-isoleucyl-[protein] + acetyl-CoA = N-terminal N(alpha)-acetyl-L-methionyl-L-isoleucyl-[protein] + CoA + H(+)</text>
        <dbReference type="Rhea" id="RHEA:50524"/>
        <dbReference type="Rhea" id="RHEA-COMP:12713"/>
        <dbReference type="Rhea" id="RHEA-COMP:12714"/>
        <dbReference type="ChEBI" id="CHEBI:15378"/>
        <dbReference type="ChEBI" id="CHEBI:57287"/>
        <dbReference type="ChEBI" id="CHEBI:57288"/>
        <dbReference type="ChEBI" id="CHEBI:133379"/>
        <dbReference type="ChEBI" id="CHEBI:133380"/>
        <dbReference type="EC" id="2.3.1.256"/>
    </reaction>
</comment>
<evidence type="ECO:0000256" key="15">
    <source>
        <dbReference type="ARBA" id="ARBA00078622"/>
    </source>
</evidence>
<comment type="catalytic activity">
    <reaction evidence="12">
        <text>N-terminal L-methionyl-L-tryptophyl-[protein] + acetyl-CoA = N-terminal N(alpha)-acetyl-L-methionyl-L-tryptophyl-[protein] + CoA + H(+)</text>
        <dbReference type="Rhea" id="RHEA:50560"/>
        <dbReference type="Rhea" id="RHEA-COMP:12724"/>
        <dbReference type="Rhea" id="RHEA-COMP:12725"/>
        <dbReference type="ChEBI" id="CHEBI:15378"/>
        <dbReference type="ChEBI" id="CHEBI:57287"/>
        <dbReference type="ChEBI" id="CHEBI:57288"/>
        <dbReference type="ChEBI" id="CHEBI:133386"/>
        <dbReference type="ChEBI" id="CHEBI:133387"/>
        <dbReference type="EC" id="2.3.1.256"/>
    </reaction>
</comment>
<evidence type="ECO:0000256" key="5">
    <source>
        <dbReference type="ARBA" id="ARBA00023242"/>
    </source>
</evidence>
<feature type="compositionally biased region" description="Low complexity" evidence="16">
    <location>
        <begin position="34"/>
        <end position="49"/>
    </location>
</feature>
<evidence type="ECO:0000256" key="3">
    <source>
        <dbReference type="ARBA" id="ARBA00022490"/>
    </source>
</evidence>
<dbReference type="PANTHER" id="PTHR45896">
    <property type="entry name" value="N-ALPHA-ACETYLTRANSFERASE 30"/>
    <property type="match status" value="1"/>
</dbReference>
<evidence type="ECO:0000259" key="17">
    <source>
        <dbReference type="PROSITE" id="PS51186"/>
    </source>
</evidence>
<feature type="region of interest" description="Disordered" evidence="16">
    <location>
        <begin position="1"/>
        <end position="49"/>
    </location>
</feature>
<comment type="catalytic activity">
    <reaction evidence="11">
        <text>N-terminal L-methionyl-L-phenylalanyl-[protein] + acetyl-CoA = N-terminal N(alpha)-acetyl-L-methionyl-L-phenylalanyl-[protein] + CoA + H(+)</text>
        <dbReference type="Rhea" id="RHEA:50528"/>
        <dbReference type="Rhea" id="RHEA-COMP:12715"/>
        <dbReference type="Rhea" id="RHEA-COMP:12716"/>
        <dbReference type="ChEBI" id="CHEBI:15378"/>
        <dbReference type="ChEBI" id="CHEBI:57287"/>
        <dbReference type="ChEBI" id="CHEBI:57288"/>
        <dbReference type="ChEBI" id="CHEBI:133382"/>
        <dbReference type="ChEBI" id="CHEBI:133383"/>
        <dbReference type="EC" id="2.3.1.256"/>
    </reaction>
</comment>
<evidence type="ECO:0000256" key="10">
    <source>
        <dbReference type="ARBA" id="ARBA00052207"/>
    </source>
</evidence>
<dbReference type="InterPro" id="IPR016181">
    <property type="entry name" value="Acyl_CoA_acyltransferase"/>
</dbReference>
<protein>
    <recommendedName>
        <fullName evidence="13">N-terminal methionine N(alpha)-acetyltransferase NatC</fullName>
        <ecNumber evidence="13">2.3.1.256</ecNumber>
    </recommendedName>
    <alternativeName>
        <fullName evidence="14">N-acetyltransferase MAK3 homolog</fullName>
    </alternativeName>
    <alternativeName>
        <fullName evidence="15">NatC catalytic subunit</fullName>
    </alternativeName>
</protein>
<evidence type="ECO:0000256" key="11">
    <source>
        <dbReference type="ARBA" id="ARBA00052362"/>
    </source>
</evidence>
<dbReference type="Pfam" id="PF00583">
    <property type="entry name" value="Acetyltransf_1"/>
    <property type="match status" value="1"/>
</dbReference>
<dbReference type="GO" id="GO:0120518">
    <property type="term" value="F:protein N-terminal-methionine acetyltransferase activity"/>
    <property type="evidence" value="ECO:0007669"/>
    <property type="project" value="UniProtKB-EC"/>
</dbReference>
<dbReference type="FunFam" id="3.40.630.30:FF:000010">
    <property type="entry name" value="Putative N-alpha-acetyltransferase 30"/>
    <property type="match status" value="1"/>
</dbReference>
<reference evidence="18 19" key="1">
    <citation type="submission" date="2018-02" db="EMBL/GenBank/DDBJ databases">
        <title>The genomes of Aspergillus section Nigri reveals drivers in fungal speciation.</title>
        <authorList>
            <consortium name="DOE Joint Genome Institute"/>
            <person name="Vesth T.C."/>
            <person name="Nybo J."/>
            <person name="Theobald S."/>
            <person name="Brandl J."/>
            <person name="Frisvad J.C."/>
            <person name="Nielsen K.F."/>
            <person name="Lyhne E.K."/>
            <person name="Kogle M.E."/>
            <person name="Kuo A."/>
            <person name="Riley R."/>
            <person name="Clum A."/>
            <person name="Nolan M."/>
            <person name="Lipzen A."/>
            <person name="Salamov A."/>
            <person name="Henrissat B."/>
            <person name="Wiebenga A."/>
            <person name="De vries R.P."/>
            <person name="Grigoriev I.V."/>
            <person name="Mortensen U.H."/>
            <person name="Andersen M.R."/>
            <person name="Baker S.E."/>
        </authorList>
    </citation>
    <scope>NUCLEOTIDE SEQUENCE [LARGE SCALE GENOMIC DNA]</scope>
    <source>
        <strain evidence="18 19">CBS 114.80</strain>
    </source>
</reference>
<comment type="catalytic activity">
    <reaction evidence="9">
        <text>N-terminal L-methionyl-L-leucyl-[protein] + acetyl-CoA = N-terminal N(alpha)-acetyl-L-methionyl-L-leucyl-[protein] + CoA + H(+)</text>
        <dbReference type="Rhea" id="RHEA:50520"/>
        <dbReference type="Rhea" id="RHEA-COMP:12711"/>
        <dbReference type="Rhea" id="RHEA-COMP:12712"/>
        <dbReference type="ChEBI" id="CHEBI:15378"/>
        <dbReference type="ChEBI" id="CHEBI:57287"/>
        <dbReference type="ChEBI" id="CHEBI:57288"/>
        <dbReference type="ChEBI" id="CHEBI:133377"/>
        <dbReference type="ChEBI" id="CHEBI:133378"/>
        <dbReference type="EC" id="2.3.1.256"/>
    </reaction>
</comment>
<dbReference type="CDD" id="cd04301">
    <property type="entry name" value="NAT_SF"/>
    <property type="match status" value="1"/>
</dbReference>
<evidence type="ECO:0000256" key="6">
    <source>
        <dbReference type="ARBA" id="ARBA00023315"/>
    </source>
</evidence>
<evidence type="ECO:0000256" key="13">
    <source>
        <dbReference type="ARBA" id="ARBA00066994"/>
    </source>
</evidence>
<dbReference type="AlphaFoldDB" id="A0A2V5IKN5"/>
<proteinExistence type="inferred from homology"/>
<evidence type="ECO:0000256" key="14">
    <source>
        <dbReference type="ARBA" id="ARBA00076746"/>
    </source>
</evidence>
<comment type="similarity">
    <text evidence="7">Belongs to the acetyltransferase family. MAK3 subfamily.</text>
</comment>
<evidence type="ECO:0000256" key="8">
    <source>
        <dbReference type="ARBA" id="ARBA00050754"/>
    </source>
</evidence>
<keyword evidence="4 18" id="KW-0808">Transferase</keyword>
<keyword evidence="6 18" id="KW-0012">Acyltransferase</keyword>
<gene>
    <name evidence="18" type="ORF">BP00DRAFT_390345</name>
</gene>
<dbReference type="Gene3D" id="3.40.630.30">
    <property type="match status" value="1"/>
</dbReference>
<dbReference type="SUPFAM" id="SSF55729">
    <property type="entry name" value="Acyl-CoA N-acyltransferases (Nat)"/>
    <property type="match status" value="1"/>
</dbReference>
<feature type="domain" description="N-acetyltransferase" evidence="17">
    <location>
        <begin position="52"/>
        <end position="204"/>
    </location>
</feature>
<dbReference type="GO" id="GO:0031417">
    <property type="term" value="C:NatC complex"/>
    <property type="evidence" value="ECO:0007669"/>
    <property type="project" value="TreeGrafter"/>
</dbReference>
<evidence type="ECO:0000256" key="4">
    <source>
        <dbReference type="ARBA" id="ARBA00022679"/>
    </source>
</evidence>